<dbReference type="GO" id="GO:0016705">
    <property type="term" value="F:oxidoreductase activity, acting on paired donors, with incorporation or reduction of molecular oxygen"/>
    <property type="evidence" value="ECO:0007669"/>
    <property type="project" value="UniProtKB-ARBA"/>
</dbReference>
<evidence type="ECO:0000256" key="8">
    <source>
        <dbReference type="ARBA" id="ARBA00029586"/>
    </source>
</evidence>
<keyword evidence="7" id="KW-1015">Disulfide bond</keyword>
<evidence type="ECO:0000256" key="5">
    <source>
        <dbReference type="ARBA" id="ARBA00023004"/>
    </source>
</evidence>
<dbReference type="InterPro" id="IPR017941">
    <property type="entry name" value="Rieske_2Fe-2S"/>
</dbReference>
<evidence type="ECO:0000256" key="2">
    <source>
        <dbReference type="ARBA" id="ARBA00015816"/>
    </source>
</evidence>
<comment type="cofactor">
    <cofactor evidence="9">
        <name>[2Fe-2S] cluster</name>
        <dbReference type="ChEBI" id="CHEBI:190135"/>
    </cofactor>
</comment>
<dbReference type="InterPro" id="IPR005805">
    <property type="entry name" value="Rieske_Fe-S_prot_C"/>
</dbReference>
<proteinExistence type="predicted"/>
<keyword evidence="3" id="KW-0001">2Fe-2S</keyword>
<evidence type="ECO:0000256" key="9">
    <source>
        <dbReference type="ARBA" id="ARBA00034078"/>
    </source>
</evidence>
<keyword evidence="11" id="KW-0812">Transmembrane</keyword>
<sequence>MMSLPLLLLATVAGLLALAFWWLRPILQSMAAELAATPQRTREVTPGLADPDCGIGIALMASAADGGGGSAPAKPKRKKPTGPDRRQFLRNAWLASWGGVAGAFGLSALGFIWPRLGGGFGAVINLGSVDTVLGQIADGGGRLEYPAGRLYMVAYDASKDSDGVYAELNGESPAMAIYQKCVHLGCRVPWCETSKWFECPCHGSRYNRWGEYQFGPAPRGLDRFPTEVRDGNIFVNTGQVVTGPTRTTQALGEPAAGPNCNG</sequence>
<dbReference type="InterPro" id="IPR036922">
    <property type="entry name" value="Rieske_2Fe-2S_sf"/>
</dbReference>
<dbReference type="InterPro" id="IPR014349">
    <property type="entry name" value="Rieske_Fe-S_prot"/>
</dbReference>
<dbReference type="GO" id="GO:0046872">
    <property type="term" value="F:metal ion binding"/>
    <property type="evidence" value="ECO:0007669"/>
    <property type="project" value="UniProtKB-KW"/>
</dbReference>
<dbReference type="AlphaFoldDB" id="A0A346Y485"/>
<evidence type="ECO:0000256" key="11">
    <source>
        <dbReference type="SAM" id="Phobius"/>
    </source>
</evidence>
<gene>
    <name evidence="13" type="ORF">DVS28_a4621</name>
</gene>
<feature type="domain" description="Rieske" evidence="12">
    <location>
        <begin position="176"/>
        <end position="235"/>
    </location>
</feature>
<keyword evidence="14" id="KW-1185">Reference proteome</keyword>
<reference evidence="13 14" key="1">
    <citation type="submission" date="2018-09" db="EMBL/GenBank/DDBJ databases">
        <title>Complete genome sequence of Euzebya sp. DY32-46 isolated from seawater of Pacific Ocean.</title>
        <authorList>
            <person name="Xu L."/>
            <person name="Wu Y.-H."/>
            <person name="Xu X.-W."/>
        </authorList>
    </citation>
    <scope>NUCLEOTIDE SEQUENCE [LARGE SCALE GENOMIC DNA]</scope>
    <source>
        <strain evidence="13 14">DY32-46</strain>
    </source>
</reference>
<dbReference type="GO" id="GO:0051537">
    <property type="term" value="F:2 iron, 2 sulfur cluster binding"/>
    <property type="evidence" value="ECO:0007669"/>
    <property type="project" value="UniProtKB-KW"/>
</dbReference>
<name>A0A346Y485_9ACTN</name>
<accession>A0A346Y485</accession>
<feature type="transmembrane region" description="Helical" evidence="11">
    <location>
        <begin position="94"/>
        <end position="113"/>
    </location>
</feature>
<keyword evidence="11" id="KW-0472">Membrane</keyword>
<dbReference type="GO" id="GO:0016020">
    <property type="term" value="C:membrane"/>
    <property type="evidence" value="ECO:0007669"/>
    <property type="project" value="InterPro"/>
</dbReference>
<keyword evidence="4" id="KW-0479">Metal-binding</keyword>
<dbReference type="Gene3D" id="2.102.10.10">
    <property type="entry name" value="Rieske [2Fe-2S] iron-sulphur domain"/>
    <property type="match status" value="1"/>
</dbReference>
<keyword evidence="6" id="KW-0411">Iron-sulfur</keyword>
<dbReference type="GO" id="GO:0004497">
    <property type="term" value="F:monooxygenase activity"/>
    <property type="evidence" value="ECO:0007669"/>
    <property type="project" value="UniProtKB-ARBA"/>
</dbReference>
<feature type="region of interest" description="Disordered" evidence="10">
    <location>
        <begin position="64"/>
        <end position="84"/>
    </location>
</feature>
<evidence type="ECO:0000256" key="1">
    <source>
        <dbReference type="ARBA" id="ARBA00002494"/>
    </source>
</evidence>
<keyword evidence="5" id="KW-0408">Iron</keyword>
<evidence type="ECO:0000256" key="3">
    <source>
        <dbReference type="ARBA" id="ARBA00022714"/>
    </source>
</evidence>
<evidence type="ECO:0000256" key="4">
    <source>
        <dbReference type="ARBA" id="ARBA00022723"/>
    </source>
</evidence>
<dbReference type="KEGG" id="euz:DVS28_a4621"/>
<comment type="function">
    <text evidence="1">Iron-sulfur subunit of the cytochrome bc1 complex, an essential component of the respiratory electron transport chain required for ATP synthesis. The bc1 complex catalyzes the oxidation of menaquinol and the reduction of cytochrome c in the respiratory chain. The bc1 complex operates through a Q-cycle mechanism that couples electron transfer to generation of the proton gradient that drives ATP synthesis.</text>
</comment>
<evidence type="ECO:0000313" key="14">
    <source>
        <dbReference type="Proteomes" id="UP000264006"/>
    </source>
</evidence>
<organism evidence="13 14">
    <name type="scientific">Euzebya pacifica</name>
    <dbReference type="NCBI Taxonomy" id="1608957"/>
    <lineage>
        <taxon>Bacteria</taxon>
        <taxon>Bacillati</taxon>
        <taxon>Actinomycetota</taxon>
        <taxon>Nitriliruptoria</taxon>
        <taxon>Euzebyales</taxon>
    </lineage>
</organism>
<evidence type="ECO:0000313" key="13">
    <source>
        <dbReference type="EMBL" id="AXV09282.1"/>
    </source>
</evidence>
<evidence type="ECO:0000259" key="12">
    <source>
        <dbReference type="PROSITE" id="PS51296"/>
    </source>
</evidence>
<dbReference type="PANTHER" id="PTHR10134">
    <property type="entry name" value="CYTOCHROME B-C1 COMPLEX SUBUNIT RIESKE, MITOCHONDRIAL"/>
    <property type="match status" value="1"/>
</dbReference>
<evidence type="ECO:0000256" key="10">
    <source>
        <dbReference type="SAM" id="MobiDB-lite"/>
    </source>
</evidence>
<protein>
    <recommendedName>
        <fullName evidence="2">Cytochrome bc1 complex Rieske iron-sulfur subunit</fullName>
    </recommendedName>
    <alternativeName>
        <fullName evidence="8">Cytochrome bc1 reductase complex subunit QcrA</fullName>
    </alternativeName>
</protein>
<evidence type="ECO:0000256" key="6">
    <source>
        <dbReference type="ARBA" id="ARBA00023014"/>
    </source>
</evidence>
<dbReference type="PROSITE" id="PS51296">
    <property type="entry name" value="RIESKE"/>
    <property type="match status" value="1"/>
</dbReference>
<dbReference type="Proteomes" id="UP000264006">
    <property type="component" value="Chromosome"/>
</dbReference>
<dbReference type="PRINTS" id="PR00162">
    <property type="entry name" value="RIESKE"/>
</dbReference>
<dbReference type="EMBL" id="CP031165">
    <property type="protein sequence ID" value="AXV09282.1"/>
    <property type="molecule type" value="Genomic_DNA"/>
</dbReference>
<dbReference type="SUPFAM" id="SSF50022">
    <property type="entry name" value="ISP domain"/>
    <property type="match status" value="1"/>
</dbReference>
<keyword evidence="11" id="KW-1133">Transmembrane helix</keyword>
<evidence type="ECO:0000256" key="7">
    <source>
        <dbReference type="ARBA" id="ARBA00023157"/>
    </source>
</evidence>
<dbReference type="Pfam" id="PF00355">
    <property type="entry name" value="Rieske"/>
    <property type="match status" value="1"/>
</dbReference>